<feature type="transmembrane region" description="Helical" evidence="6">
    <location>
        <begin position="103"/>
        <end position="122"/>
    </location>
</feature>
<evidence type="ECO:0000313" key="8">
    <source>
        <dbReference type="EMBL" id="MDR8522293.1"/>
    </source>
</evidence>
<dbReference type="EMBL" id="JAPMLE010000001">
    <property type="protein sequence ID" value="MDR8522293.1"/>
    <property type="molecule type" value="Genomic_DNA"/>
</dbReference>
<evidence type="ECO:0000313" key="9">
    <source>
        <dbReference type="EMBL" id="MDW4824954.1"/>
    </source>
</evidence>
<comment type="similarity">
    <text evidence="2">Belongs to the GtrA family.</text>
</comment>
<evidence type="ECO:0000256" key="5">
    <source>
        <dbReference type="ARBA" id="ARBA00023136"/>
    </source>
</evidence>
<accession>A0AAW8NG27</accession>
<dbReference type="PANTHER" id="PTHR38459">
    <property type="entry name" value="PROPHAGE BACTOPRENOL-LINKED GLUCOSE TRANSLOCASE HOMOLOG"/>
    <property type="match status" value="1"/>
</dbReference>
<dbReference type="Pfam" id="PF04138">
    <property type="entry name" value="GtrA_DPMS_TM"/>
    <property type="match status" value="1"/>
</dbReference>
<evidence type="ECO:0000313" key="11">
    <source>
        <dbReference type="Proteomes" id="UP001271263"/>
    </source>
</evidence>
<evidence type="ECO:0000313" key="10">
    <source>
        <dbReference type="Proteomes" id="UP001259340"/>
    </source>
</evidence>
<comment type="subcellular location">
    <subcellularLocation>
        <location evidence="1">Membrane</location>
        <topology evidence="1">Multi-pass membrane protein</topology>
    </subcellularLocation>
</comment>
<dbReference type="AlphaFoldDB" id="A0AAW8NG27"/>
<evidence type="ECO:0000256" key="2">
    <source>
        <dbReference type="ARBA" id="ARBA00009399"/>
    </source>
</evidence>
<organism evidence="8 10">
    <name type="scientific">Shewanella fidelis</name>
    <dbReference type="NCBI Taxonomy" id="173509"/>
    <lineage>
        <taxon>Bacteria</taxon>
        <taxon>Pseudomonadati</taxon>
        <taxon>Pseudomonadota</taxon>
        <taxon>Gammaproteobacteria</taxon>
        <taxon>Alteromonadales</taxon>
        <taxon>Shewanellaceae</taxon>
        <taxon>Shewanella</taxon>
    </lineage>
</organism>
<dbReference type="EMBL" id="JAPMLD010000005">
    <property type="protein sequence ID" value="MDW4824954.1"/>
    <property type="molecule type" value="Genomic_DNA"/>
</dbReference>
<keyword evidence="4 6" id="KW-1133">Transmembrane helix</keyword>
<evidence type="ECO:0000256" key="1">
    <source>
        <dbReference type="ARBA" id="ARBA00004141"/>
    </source>
</evidence>
<proteinExistence type="inferred from homology"/>
<evidence type="ECO:0000256" key="6">
    <source>
        <dbReference type="SAM" id="Phobius"/>
    </source>
</evidence>
<gene>
    <name evidence="8" type="ORF">OS133_01070</name>
    <name evidence="9" type="ORF">OS134_12880</name>
</gene>
<feature type="transmembrane region" description="Helical" evidence="6">
    <location>
        <begin position="128"/>
        <end position="153"/>
    </location>
</feature>
<feature type="transmembrane region" description="Helical" evidence="6">
    <location>
        <begin position="62"/>
        <end position="82"/>
    </location>
</feature>
<reference evidence="9 11" key="1">
    <citation type="journal article" date="2022" name="bioRxiv">
        <title>Prophages regulate Shewanella fidelis 3313 motility and biofilm formation: implications for gut colonization dynamics in Ciona robusta.</title>
        <authorList>
            <person name="Natarajan O."/>
            <person name="Gibboney S.L."/>
            <person name="Young M.N."/>
            <person name="Lim S.J."/>
            <person name="Pluta N."/>
            <person name="Atkinson C.G."/>
            <person name="Leigh B.A."/>
            <person name="Liberti A."/>
            <person name="Kees E.D."/>
            <person name="Breitbart M."/>
            <person name="Gralnick J.A."/>
            <person name="Dishaw L.J."/>
        </authorList>
    </citation>
    <scope>NUCLEOTIDE SEQUENCE [LARGE SCALE GENOMIC DNA]</scope>
    <source>
        <strain evidence="9 11">JG4066</strain>
    </source>
</reference>
<dbReference type="GO" id="GO:0000271">
    <property type="term" value="P:polysaccharide biosynthetic process"/>
    <property type="evidence" value="ECO:0007669"/>
    <property type="project" value="InterPro"/>
</dbReference>
<keyword evidence="11" id="KW-1185">Reference proteome</keyword>
<evidence type="ECO:0000259" key="7">
    <source>
        <dbReference type="Pfam" id="PF04138"/>
    </source>
</evidence>
<reference evidence="8" key="2">
    <citation type="submission" date="2022-11" db="EMBL/GenBank/DDBJ databases">
        <title>Prophages regulate Shewanella fidelis motility and biofilm formation: implications for gut colonization dynamics in Ciona robusta.</title>
        <authorList>
            <person name="Natarajan O."/>
            <person name="Gibboney S.L."/>
            <person name="Young M.N."/>
            <person name="Lim S.J."/>
            <person name="Pluta N."/>
            <person name="Atkinson C.G.F."/>
            <person name="Leigh B.A."/>
            <person name="Liberti A."/>
            <person name="Kees E."/>
            <person name="Breitbart M."/>
            <person name="Gralnick J."/>
            <person name="Dishaw L.J."/>
        </authorList>
    </citation>
    <scope>NUCLEOTIDE SEQUENCE</scope>
    <source>
        <strain evidence="8">3313</strain>
    </source>
</reference>
<name>A0AAW8NG27_9GAMM</name>
<evidence type="ECO:0000256" key="4">
    <source>
        <dbReference type="ARBA" id="ARBA00022989"/>
    </source>
</evidence>
<evidence type="ECO:0000256" key="3">
    <source>
        <dbReference type="ARBA" id="ARBA00022692"/>
    </source>
</evidence>
<dbReference type="GO" id="GO:0005886">
    <property type="term" value="C:plasma membrane"/>
    <property type="evidence" value="ECO:0007669"/>
    <property type="project" value="TreeGrafter"/>
</dbReference>
<sequence length="166" mass="18590">MSSRLSPLQRFDNAAQHHGGRPQSSLRLSCSRLEKIRFLLVGAGVFVVDFSLFLILTNLLELQFMLARSIAFLIAVVVSWLVNRNWTFSRRLAQPKLKQLTKSLSVAIAAASMNLLTFYAVNTVLFEWVANLIVANFIGFALGVLAGLIVNWLGANYWTFNNIESQ</sequence>
<keyword evidence="3 6" id="KW-0812">Transmembrane</keyword>
<keyword evidence="5 6" id="KW-0472">Membrane</keyword>
<dbReference type="InterPro" id="IPR051401">
    <property type="entry name" value="GtrA_CellWall_Glycosyl"/>
</dbReference>
<feature type="domain" description="GtrA/DPMS transmembrane" evidence="7">
    <location>
        <begin position="37"/>
        <end position="160"/>
    </location>
</feature>
<dbReference type="InterPro" id="IPR007267">
    <property type="entry name" value="GtrA_DPMS_TM"/>
</dbReference>
<protein>
    <submittedName>
        <fullName evidence="8">GtrA family protein</fullName>
    </submittedName>
</protein>
<feature type="transmembrane region" description="Helical" evidence="6">
    <location>
        <begin position="36"/>
        <end position="56"/>
    </location>
</feature>
<comment type="caution">
    <text evidence="8">The sequence shown here is derived from an EMBL/GenBank/DDBJ whole genome shotgun (WGS) entry which is preliminary data.</text>
</comment>
<dbReference type="PANTHER" id="PTHR38459:SF1">
    <property type="entry name" value="PROPHAGE BACTOPRENOL-LINKED GLUCOSE TRANSLOCASE HOMOLOG"/>
    <property type="match status" value="1"/>
</dbReference>
<dbReference type="RefSeq" id="WP_310653726.1">
    <property type="nucleotide sequence ID" value="NZ_JAPMLA010000006.1"/>
</dbReference>
<dbReference type="Proteomes" id="UP001271263">
    <property type="component" value="Unassembled WGS sequence"/>
</dbReference>
<dbReference type="Proteomes" id="UP001259340">
    <property type="component" value="Unassembled WGS sequence"/>
</dbReference>